<dbReference type="PANTHER" id="PTHR32089">
    <property type="entry name" value="METHYL-ACCEPTING CHEMOTAXIS PROTEIN MCPB"/>
    <property type="match status" value="1"/>
</dbReference>
<evidence type="ECO:0000259" key="10">
    <source>
        <dbReference type="PROSITE" id="PS50885"/>
    </source>
</evidence>
<evidence type="ECO:0000313" key="12">
    <source>
        <dbReference type="Proteomes" id="UP000609323"/>
    </source>
</evidence>
<dbReference type="EMBL" id="BMHF01000013">
    <property type="protein sequence ID" value="GGA45726.1"/>
    <property type="molecule type" value="Genomic_DNA"/>
</dbReference>
<dbReference type="RefSeq" id="WP_094092649.1">
    <property type="nucleotide sequence ID" value="NZ_BMHF01000013.1"/>
</dbReference>
<dbReference type="Pfam" id="PF00672">
    <property type="entry name" value="HAMP"/>
    <property type="match status" value="1"/>
</dbReference>
<keyword evidence="7" id="KW-0175">Coiled coil</keyword>
<protein>
    <recommendedName>
        <fullName evidence="13">Methyl-accepting chemotaxis protein</fullName>
    </recommendedName>
</protein>
<feature type="domain" description="Methyl-accepting transducer" evidence="9">
    <location>
        <begin position="277"/>
        <end position="513"/>
    </location>
</feature>
<keyword evidence="3 8" id="KW-0472">Membrane</keyword>
<sequence>MSVKSISTTLESPSASSRVKLPFWSLPRKILLILLIMFIVMVTVLSTAVHRQDRSLIMDESLERAETVIRTLDALISDSSQSAMLQPYILEQLRMQPDIESMLIYEASEDGKVIAAKEQSMLGTPIPPEVLNAAKADEQIQNFKSKELELIAPIHIGETSAYVIQVLFSLEKEFKSANDLLADTILIGVVVLVIFGILLFFLVKWLVSKPIRQVMGVAHEISEGNLLADIPANHRKDEIGMLFQSFTKMTDSLRYLIGNVRFGTAQVSLAVNRLVESAETTETAALEISTNVKELSAGSDMQLGLAQDNAEAMEEMASGVLRIADSSLRVADTSQETSQLANKGDESLQQNVEQMKRIEQTVQMLNNALHSLTGKTEKIEEMVKLINEISAQTNLLALNAAIEAARAGDAGRGFGVVADEIRKLAEQTENSTHEISELVQSIRDDSVSSLTSMEAVNSEVVDGIRQTEEAGVIFKHILGKIEEVTAHIQEVSSASQQISAGTEETAAAISETSRIARAASEKAHVSSDNVTEQLNQINEIKKLSDQVKLLMSNLRETESAFKI</sequence>
<dbReference type="Proteomes" id="UP000609323">
    <property type="component" value="Unassembled WGS sequence"/>
</dbReference>
<name>A0ABQ1GLE9_9BACL</name>
<organism evidence="11 12">
    <name type="scientific">Paenibacillus physcomitrellae</name>
    <dbReference type="NCBI Taxonomy" id="1619311"/>
    <lineage>
        <taxon>Bacteria</taxon>
        <taxon>Bacillati</taxon>
        <taxon>Bacillota</taxon>
        <taxon>Bacilli</taxon>
        <taxon>Bacillales</taxon>
        <taxon>Paenibacillaceae</taxon>
        <taxon>Paenibacillus</taxon>
    </lineage>
</organism>
<feature type="transmembrane region" description="Helical" evidence="8">
    <location>
        <begin position="180"/>
        <end position="203"/>
    </location>
</feature>
<evidence type="ECO:0000259" key="9">
    <source>
        <dbReference type="PROSITE" id="PS50111"/>
    </source>
</evidence>
<dbReference type="PANTHER" id="PTHR32089:SF112">
    <property type="entry name" value="LYSOZYME-LIKE PROTEIN-RELATED"/>
    <property type="match status" value="1"/>
</dbReference>
<evidence type="ECO:0008006" key="13">
    <source>
        <dbReference type="Google" id="ProtNLM"/>
    </source>
</evidence>
<dbReference type="CDD" id="cd11386">
    <property type="entry name" value="MCP_signal"/>
    <property type="match status" value="1"/>
</dbReference>
<evidence type="ECO:0000256" key="4">
    <source>
        <dbReference type="ARBA" id="ARBA00023224"/>
    </source>
</evidence>
<dbReference type="SUPFAM" id="SSF58104">
    <property type="entry name" value="Methyl-accepting chemotaxis protein (MCP) signaling domain"/>
    <property type="match status" value="1"/>
</dbReference>
<feature type="transmembrane region" description="Helical" evidence="8">
    <location>
        <begin position="30"/>
        <end position="49"/>
    </location>
</feature>
<evidence type="ECO:0000256" key="8">
    <source>
        <dbReference type="SAM" id="Phobius"/>
    </source>
</evidence>
<dbReference type="InterPro" id="IPR004089">
    <property type="entry name" value="MCPsignal_dom"/>
</dbReference>
<feature type="coiled-coil region" evidence="7">
    <location>
        <begin position="348"/>
        <end position="375"/>
    </location>
</feature>
<evidence type="ECO:0000313" key="11">
    <source>
        <dbReference type="EMBL" id="GGA45726.1"/>
    </source>
</evidence>
<keyword evidence="2" id="KW-1003">Cell membrane</keyword>
<dbReference type="SMART" id="SM00304">
    <property type="entry name" value="HAMP"/>
    <property type="match status" value="1"/>
</dbReference>
<evidence type="ECO:0000256" key="1">
    <source>
        <dbReference type="ARBA" id="ARBA00004236"/>
    </source>
</evidence>
<evidence type="ECO:0000256" key="7">
    <source>
        <dbReference type="SAM" id="Coils"/>
    </source>
</evidence>
<accession>A0ABQ1GLE9</accession>
<keyword evidence="8" id="KW-0812">Transmembrane</keyword>
<evidence type="ECO:0000256" key="6">
    <source>
        <dbReference type="PROSITE-ProRule" id="PRU00284"/>
    </source>
</evidence>
<evidence type="ECO:0000256" key="5">
    <source>
        <dbReference type="ARBA" id="ARBA00029447"/>
    </source>
</evidence>
<evidence type="ECO:0000256" key="2">
    <source>
        <dbReference type="ARBA" id="ARBA00022475"/>
    </source>
</evidence>
<dbReference type="CDD" id="cd06225">
    <property type="entry name" value="HAMP"/>
    <property type="match status" value="1"/>
</dbReference>
<reference evidence="12" key="1">
    <citation type="journal article" date="2019" name="Int. J. Syst. Evol. Microbiol.">
        <title>The Global Catalogue of Microorganisms (GCM) 10K type strain sequencing project: providing services to taxonomists for standard genome sequencing and annotation.</title>
        <authorList>
            <consortium name="The Broad Institute Genomics Platform"/>
            <consortium name="The Broad Institute Genome Sequencing Center for Infectious Disease"/>
            <person name="Wu L."/>
            <person name="Ma J."/>
        </authorList>
    </citation>
    <scope>NUCLEOTIDE SEQUENCE [LARGE SCALE GENOMIC DNA]</scope>
    <source>
        <strain evidence="12">CGMCC 1.15044</strain>
    </source>
</reference>
<dbReference type="PROSITE" id="PS50885">
    <property type="entry name" value="HAMP"/>
    <property type="match status" value="1"/>
</dbReference>
<dbReference type="PROSITE" id="PS50111">
    <property type="entry name" value="CHEMOTAXIS_TRANSDUC_2"/>
    <property type="match status" value="1"/>
</dbReference>
<comment type="similarity">
    <text evidence="5">Belongs to the methyl-accepting chemotaxis (MCP) protein family.</text>
</comment>
<dbReference type="Gene3D" id="1.10.287.950">
    <property type="entry name" value="Methyl-accepting chemotaxis protein"/>
    <property type="match status" value="1"/>
</dbReference>
<keyword evidence="12" id="KW-1185">Reference proteome</keyword>
<dbReference type="InterPro" id="IPR003660">
    <property type="entry name" value="HAMP_dom"/>
</dbReference>
<feature type="domain" description="HAMP" evidence="10">
    <location>
        <begin position="205"/>
        <end position="258"/>
    </location>
</feature>
<dbReference type="Gene3D" id="6.10.340.10">
    <property type="match status" value="1"/>
</dbReference>
<keyword evidence="8" id="KW-1133">Transmembrane helix</keyword>
<comment type="caution">
    <text evidence="11">The sequence shown here is derived from an EMBL/GenBank/DDBJ whole genome shotgun (WGS) entry which is preliminary data.</text>
</comment>
<proteinExistence type="inferred from homology"/>
<dbReference type="SMART" id="SM00283">
    <property type="entry name" value="MA"/>
    <property type="match status" value="1"/>
</dbReference>
<keyword evidence="4 6" id="KW-0807">Transducer</keyword>
<evidence type="ECO:0000256" key="3">
    <source>
        <dbReference type="ARBA" id="ARBA00023136"/>
    </source>
</evidence>
<gene>
    <name evidence="11" type="ORF">GCM10010917_33800</name>
</gene>
<comment type="subcellular location">
    <subcellularLocation>
        <location evidence="1">Cell membrane</location>
    </subcellularLocation>
</comment>
<dbReference type="Pfam" id="PF00015">
    <property type="entry name" value="MCPsignal"/>
    <property type="match status" value="1"/>
</dbReference>